<protein>
    <submittedName>
        <fullName evidence="2">Uncharacterized protein</fullName>
    </submittedName>
</protein>
<keyword evidence="3" id="KW-1185">Reference proteome</keyword>
<accession>A0A9W8YUU6</accession>
<gene>
    <name evidence="2" type="ORF">N0V93_005555</name>
</gene>
<feature type="chain" id="PRO_5040834225" evidence="1">
    <location>
        <begin position="20"/>
        <end position="85"/>
    </location>
</feature>
<feature type="signal peptide" evidence="1">
    <location>
        <begin position="1"/>
        <end position="19"/>
    </location>
</feature>
<name>A0A9W8YUU6_9PEZI</name>
<dbReference type="Proteomes" id="UP001140453">
    <property type="component" value="Unassembled WGS sequence"/>
</dbReference>
<evidence type="ECO:0000313" key="3">
    <source>
        <dbReference type="Proteomes" id="UP001140453"/>
    </source>
</evidence>
<proteinExistence type="predicted"/>
<dbReference type="EMBL" id="JAPEVB010000003">
    <property type="protein sequence ID" value="KAJ4391935.1"/>
    <property type="molecule type" value="Genomic_DNA"/>
</dbReference>
<organism evidence="2 3">
    <name type="scientific">Gnomoniopsis smithogilvyi</name>
    <dbReference type="NCBI Taxonomy" id="1191159"/>
    <lineage>
        <taxon>Eukaryota</taxon>
        <taxon>Fungi</taxon>
        <taxon>Dikarya</taxon>
        <taxon>Ascomycota</taxon>
        <taxon>Pezizomycotina</taxon>
        <taxon>Sordariomycetes</taxon>
        <taxon>Sordariomycetidae</taxon>
        <taxon>Diaporthales</taxon>
        <taxon>Gnomoniaceae</taxon>
        <taxon>Gnomoniopsis</taxon>
    </lineage>
</organism>
<dbReference type="OrthoDB" id="10431586at2759"/>
<evidence type="ECO:0000313" key="2">
    <source>
        <dbReference type="EMBL" id="KAJ4391935.1"/>
    </source>
</evidence>
<reference evidence="2" key="1">
    <citation type="submission" date="2022-10" db="EMBL/GenBank/DDBJ databases">
        <title>Tapping the CABI collections for fungal endophytes: first genome assemblies for Collariella, Neodidymelliopsis, Ascochyta clinopodiicola, Didymella pomorum, Didymosphaeria variabile, Neocosmospora piperis and Neocucurbitaria cava.</title>
        <authorList>
            <person name="Hill R."/>
        </authorList>
    </citation>
    <scope>NUCLEOTIDE SEQUENCE</scope>
    <source>
        <strain evidence="2">IMI 355082</strain>
    </source>
</reference>
<keyword evidence="1" id="KW-0732">Signal</keyword>
<comment type="caution">
    <text evidence="2">The sequence shown here is derived from an EMBL/GenBank/DDBJ whole genome shotgun (WGS) entry which is preliminary data.</text>
</comment>
<dbReference type="AlphaFoldDB" id="A0A9W8YUU6"/>
<evidence type="ECO:0000256" key="1">
    <source>
        <dbReference type="SAM" id="SignalP"/>
    </source>
</evidence>
<sequence length="85" mass="9054">MQFNIISIITALMATSVLATHELGSTCSDPKNYETYGCSNDECSVIQCVPKGNGAYYWAYSESCIGIKCENGACNSAYAKSSCTA</sequence>